<dbReference type="InterPro" id="IPR014722">
    <property type="entry name" value="Rib_uL2_dom2"/>
</dbReference>
<feature type="domain" description="KOW" evidence="4">
    <location>
        <begin position="71"/>
        <end position="98"/>
    </location>
</feature>
<dbReference type="SUPFAM" id="SSF50104">
    <property type="entry name" value="Translation proteins SH3-like domain"/>
    <property type="match status" value="1"/>
</dbReference>
<keyword evidence="2" id="KW-0805">Transcription regulation</keyword>
<dbReference type="InterPro" id="IPR011590">
    <property type="entry name" value="Spt5_arc"/>
</dbReference>
<gene>
    <name evidence="5" type="ORF">AC482_06400</name>
</gene>
<evidence type="ECO:0000256" key="3">
    <source>
        <dbReference type="NCBIfam" id="TIGR00405"/>
    </source>
</evidence>
<dbReference type="GO" id="GO:0006354">
    <property type="term" value="P:DNA-templated transcription elongation"/>
    <property type="evidence" value="ECO:0007669"/>
    <property type="project" value="InterPro"/>
</dbReference>
<reference evidence="5 6" key="1">
    <citation type="submission" date="2015-06" db="EMBL/GenBank/DDBJ databases">
        <title>New insights into the roles of widespread benthic archaea in carbon and nitrogen cycling.</title>
        <authorList>
            <person name="Lazar C.S."/>
            <person name="Baker B.J."/>
            <person name="Seitz K.W."/>
            <person name="Hyde A.S."/>
            <person name="Dick G.J."/>
            <person name="Hinrichs K.-U."/>
            <person name="Teske A.P."/>
        </authorList>
    </citation>
    <scope>NUCLEOTIDE SEQUENCE [LARGE SCALE GENOMIC DNA]</scope>
    <source>
        <strain evidence="5">DG-45</strain>
    </source>
</reference>
<comment type="caution">
    <text evidence="5">The sequence shown here is derived from an EMBL/GenBank/DDBJ whole genome shotgun (WGS) entry which is preliminary data.</text>
</comment>
<dbReference type="GO" id="GO:0003746">
    <property type="term" value="F:translation elongation factor activity"/>
    <property type="evidence" value="ECO:0007669"/>
    <property type="project" value="InterPro"/>
</dbReference>
<dbReference type="CDD" id="cd06091">
    <property type="entry name" value="KOW_NusG"/>
    <property type="match status" value="1"/>
</dbReference>
<dbReference type="InterPro" id="IPR036735">
    <property type="entry name" value="NGN_dom_sf"/>
</dbReference>
<evidence type="ECO:0000256" key="2">
    <source>
        <dbReference type="ARBA" id="ARBA00023015"/>
    </source>
</evidence>
<accession>A0A0M0BME5</accession>
<dbReference type="InterPro" id="IPR005100">
    <property type="entry name" value="NGN-domain"/>
</dbReference>
<dbReference type="Proteomes" id="UP000037210">
    <property type="component" value="Unassembled WGS sequence"/>
</dbReference>
<evidence type="ECO:0000313" key="6">
    <source>
        <dbReference type="Proteomes" id="UP000037210"/>
    </source>
</evidence>
<dbReference type="SMART" id="SM00739">
    <property type="entry name" value="KOW"/>
    <property type="match status" value="1"/>
</dbReference>
<comment type="similarity">
    <text evidence="1">Belongs to the SPT5 family.</text>
</comment>
<dbReference type="AlphaFoldDB" id="A0A0M0BME5"/>
<organism evidence="5 6">
    <name type="scientific">miscellaneous Crenarchaeota group-15 archaeon DG-45</name>
    <dbReference type="NCBI Taxonomy" id="1685127"/>
    <lineage>
        <taxon>Archaea</taxon>
        <taxon>Candidatus Bathyarchaeota</taxon>
        <taxon>MCG-15</taxon>
    </lineage>
</organism>
<dbReference type="Gene3D" id="2.30.30.30">
    <property type="match status" value="1"/>
</dbReference>
<protein>
    <recommendedName>
        <fullName evidence="3">Transcription elongation factor Spt5</fullName>
    </recommendedName>
</protein>
<dbReference type="EMBL" id="LFWZ01000063">
    <property type="protein sequence ID" value="KON29481.1"/>
    <property type="molecule type" value="Genomic_DNA"/>
</dbReference>
<sequence length="128" mass="14142">MLSDKAQVEKLPIAAILAPAELKGYIIVETSTPHSAEELIRGIKHTRERVQGIIQPSEVDHYLETRPVVEGLEEGTLVEVVAGPFKGMQAKVMRVDEAKEEVTIEILEASFTLPITVHADYVREIKGV</sequence>
<proteinExistence type="inferred from homology"/>
<dbReference type="InterPro" id="IPR005824">
    <property type="entry name" value="KOW"/>
</dbReference>
<dbReference type="NCBIfam" id="TIGR00405">
    <property type="entry name" value="KOW_elon_Spt5"/>
    <property type="match status" value="1"/>
</dbReference>
<evidence type="ECO:0000259" key="4">
    <source>
        <dbReference type="SMART" id="SM00739"/>
    </source>
</evidence>
<dbReference type="Pfam" id="PF03439">
    <property type="entry name" value="Spt5-NGN"/>
    <property type="match status" value="1"/>
</dbReference>
<name>A0A0M0BME5_9ARCH</name>
<dbReference type="Pfam" id="PF00467">
    <property type="entry name" value="KOW"/>
    <property type="match status" value="1"/>
</dbReference>
<evidence type="ECO:0000256" key="1">
    <source>
        <dbReference type="ARBA" id="ARBA00006956"/>
    </source>
</evidence>
<dbReference type="InterPro" id="IPR008991">
    <property type="entry name" value="Translation_prot_SH3-like_sf"/>
</dbReference>
<evidence type="ECO:0000313" key="5">
    <source>
        <dbReference type="EMBL" id="KON29481.1"/>
    </source>
</evidence>
<keyword evidence="2" id="KW-0804">Transcription</keyword>
<dbReference type="Gene3D" id="3.30.70.940">
    <property type="entry name" value="NusG, N-terminal domain"/>
    <property type="match status" value="1"/>
</dbReference>